<gene>
    <name evidence="8" type="ORF">CK203_034434</name>
</gene>
<feature type="compositionally biased region" description="Basic and acidic residues" evidence="6">
    <location>
        <begin position="325"/>
        <end position="339"/>
    </location>
</feature>
<dbReference type="Pfam" id="PF03372">
    <property type="entry name" value="Exo_endo_phos"/>
    <property type="match status" value="1"/>
</dbReference>
<sequence>MPRKYLIDPRSFISNSLANFSFKSSIYRLSSPVLTLFLNAMGTSSSSILRFVGDKCIPEFGCSCKSPLVVDVEGLLCIVIIGRDGLEDSGKLICGLDSEFGGGSGCGISSFGISGVSGRFKDCGDAGIPTEGGTEGRDAEGGTKGKGAGIPVEGGTEGRKNCIPPKGFRYIGGEHYGTGYFKKMDLTMERTIGNAREHRGLYYLEKEDFINKQAQTIGCKASSLSRKQEIIKCCGYDGNVDSDCTIADFPSDCCENLLCLPSLNHEQLGLSCLMWVVRTHFTRKDQGDSEGDSRAEDSGAESQAKRVLSASSLFSPRFPRPRKKNLGERASAPRKEEISNRASSDEDMEGFLGRVESDPRGSAVMGMPSSPVTRGKGPNLLGNCGSMVAESLEVTPSLFQSNQQYIPSSSGFTNSLLNPSVPIPSPSTPLLPVSASQSLAPTENRVNSEFFFKKVNDAFKGQITVDIPNSEMEVIQPACPNQMCESVNPSQLPVRLQLTWETLRALLRERGRADALQDCETNWIWFGIKVRVFHMKIISWNTRGLGSKKKRRVVKDFLSSEKPDVVMIQETKKECDRRLVGSVWSARNKNWAALLASGASGGILIIWDSKKLRREEVVLGSFSVSIKFAMDGRESLWLSAVYGPNNSALRKDFWVELSDIAGLSHPRWCVGSDFNVIRRSSEKLGGSRLTPSMKDFDDFIRDCELIDHL</sequence>
<evidence type="ECO:0000313" key="8">
    <source>
        <dbReference type="EMBL" id="RVW89835.1"/>
    </source>
</evidence>
<keyword evidence="5" id="KW-0460">Magnesium</keyword>
<feature type="region of interest" description="Disordered" evidence="6">
    <location>
        <begin position="284"/>
        <end position="376"/>
    </location>
</feature>
<protein>
    <recommendedName>
        <fullName evidence="7">Endonuclease/exonuclease/phosphatase domain-containing protein</fullName>
    </recommendedName>
</protein>
<feature type="domain" description="Endonuclease/exonuclease/phosphatase" evidence="7">
    <location>
        <begin position="538"/>
        <end position="614"/>
    </location>
</feature>
<comment type="caution">
    <text evidence="8">The sequence shown here is derived from an EMBL/GenBank/DDBJ whole genome shotgun (WGS) entry which is preliminary data.</text>
</comment>
<dbReference type="SUPFAM" id="SSF56219">
    <property type="entry name" value="DNase I-like"/>
    <property type="match status" value="1"/>
</dbReference>
<organism evidence="8 9">
    <name type="scientific">Vitis vinifera</name>
    <name type="common">Grape</name>
    <dbReference type="NCBI Taxonomy" id="29760"/>
    <lineage>
        <taxon>Eukaryota</taxon>
        <taxon>Viridiplantae</taxon>
        <taxon>Streptophyta</taxon>
        <taxon>Embryophyta</taxon>
        <taxon>Tracheophyta</taxon>
        <taxon>Spermatophyta</taxon>
        <taxon>Magnoliopsida</taxon>
        <taxon>eudicotyledons</taxon>
        <taxon>Gunneridae</taxon>
        <taxon>Pentapetalae</taxon>
        <taxon>rosids</taxon>
        <taxon>Vitales</taxon>
        <taxon>Vitaceae</taxon>
        <taxon>Viteae</taxon>
        <taxon>Vitis</taxon>
    </lineage>
</organism>
<dbReference type="GO" id="GO:0003677">
    <property type="term" value="F:DNA binding"/>
    <property type="evidence" value="ECO:0007669"/>
    <property type="project" value="InterPro"/>
</dbReference>
<feature type="compositionally biased region" description="Basic and acidic residues" evidence="6">
    <location>
        <begin position="284"/>
        <end position="297"/>
    </location>
</feature>
<dbReference type="Gene3D" id="3.60.10.10">
    <property type="entry name" value="Endonuclease/exonuclease/phosphatase"/>
    <property type="match status" value="1"/>
</dbReference>
<comment type="similarity">
    <text evidence="2">Belongs to the DNA repair enzymes AP/ExoA family.</text>
</comment>
<dbReference type="InterPro" id="IPR005135">
    <property type="entry name" value="Endo/exonuclease/phosphatase"/>
</dbReference>
<proteinExistence type="inferred from homology"/>
<feature type="compositionally biased region" description="Basic and acidic residues" evidence="6">
    <location>
        <begin position="134"/>
        <end position="143"/>
    </location>
</feature>
<dbReference type="EMBL" id="QGNW01000160">
    <property type="protein sequence ID" value="RVW89835.1"/>
    <property type="molecule type" value="Genomic_DNA"/>
</dbReference>
<dbReference type="InterPro" id="IPR004808">
    <property type="entry name" value="AP_endonuc_1"/>
</dbReference>
<keyword evidence="4" id="KW-0378">Hydrolase</keyword>
<comment type="cofactor">
    <cofactor evidence="1">
        <name>Mg(2+)</name>
        <dbReference type="ChEBI" id="CHEBI:18420"/>
    </cofactor>
</comment>
<dbReference type="GO" id="GO:0046872">
    <property type="term" value="F:metal ion binding"/>
    <property type="evidence" value="ECO:0007669"/>
    <property type="project" value="UniProtKB-KW"/>
</dbReference>
<evidence type="ECO:0000256" key="2">
    <source>
        <dbReference type="ARBA" id="ARBA00007092"/>
    </source>
</evidence>
<reference evidence="8 9" key="1">
    <citation type="journal article" date="2018" name="PLoS Genet.">
        <title>Population sequencing reveals clonal diversity and ancestral inbreeding in the grapevine cultivar Chardonnay.</title>
        <authorList>
            <person name="Roach M.J."/>
            <person name="Johnson D.L."/>
            <person name="Bohlmann J."/>
            <person name="van Vuuren H.J."/>
            <person name="Jones S.J."/>
            <person name="Pretorius I.S."/>
            <person name="Schmidt S.A."/>
            <person name="Borneman A.R."/>
        </authorList>
    </citation>
    <scope>NUCLEOTIDE SEQUENCE [LARGE SCALE GENOMIC DNA]</scope>
    <source>
        <strain evidence="9">cv. Chardonnay</strain>
        <tissue evidence="8">Leaf</tissue>
    </source>
</reference>
<dbReference type="InterPro" id="IPR020847">
    <property type="entry name" value="AP_endonuclease_F1_BS"/>
</dbReference>
<dbReference type="PANTHER" id="PTHR22748">
    <property type="entry name" value="AP ENDONUCLEASE"/>
    <property type="match status" value="1"/>
</dbReference>
<dbReference type="GO" id="GO:0004519">
    <property type="term" value="F:endonuclease activity"/>
    <property type="evidence" value="ECO:0007669"/>
    <property type="project" value="InterPro"/>
</dbReference>
<evidence type="ECO:0000259" key="7">
    <source>
        <dbReference type="Pfam" id="PF03372"/>
    </source>
</evidence>
<evidence type="ECO:0000313" key="9">
    <source>
        <dbReference type="Proteomes" id="UP000288805"/>
    </source>
</evidence>
<evidence type="ECO:0000256" key="3">
    <source>
        <dbReference type="ARBA" id="ARBA00022723"/>
    </source>
</evidence>
<dbReference type="InterPro" id="IPR036691">
    <property type="entry name" value="Endo/exonu/phosph_ase_sf"/>
</dbReference>
<evidence type="ECO:0000256" key="5">
    <source>
        <dbReference type="ARBA" id="ARBA00022842"/>
    </source>
</evidence>
<evidence type="ECO:0000256" key="4">
    <source>
        <dbReference type="ARBA" id="ARBA00022801"/>
    </source>
</evidence>
<evidence type="ECO:0000256" key="6">
    <source>
        <dbReference type="SAM" id="MobiDB-lite"/>
    </source>
</evidence>
<evidence type="ECO:0000256" key="1">
    <source>
        <dbReference type="ARBA" id="ARBA00001946"/>
    </source>
</evidence>
<dbReference type="GO" id="GO:0016787">
    <property type="term" value="F:hydrolase activity"/>
    <property type="evidence" value="ECO:0007669"/>
    <property type="project" value="UniProtKB-KW"/>
</dbReference>
<dbReference type="GO" id="GO:0006281">
    <property type="term" value="P:DNA repair"/>
    <property type="evidence" value="ECO:0007669"/>
    <property type="project" value="InterPro"/>
</dbReference>
<dbReference type="Proteomes" id="UP000288805">
    <property type="component" value="Unassembled WGS sequence"/>
</dbReference>
<dbReference type="AlphaFoldDB" id="A0A438HZF2"/>
<keyword evidence="3" id="KW-0479">Metal-binding</keyword>
<dbReference type="PROSITE" id="PS00726">
    <property type="entry name" value="AP_NUCLEASE_F1_1"/>
    <property type="match status" value="1"/>
</dbReference>
<accession>A0A438HZF2</accession>
<name>A0A438HZF2_VITVI</name>
<feature type="region of interest" description="Disordered" evidence="6">
    <location>
        <begin position="127"/>
        <end position="160"/>
    </location>
</feature>
<dbReference type="PANTHER" id="PTHR22748:SF4">
    <property type="entry name" value="DNA-(APURINIC OR APYRIMIDINIC SITE) ENDONUCLEASE 2"/>
    <property type="match status" value="1"/>
</dbReference>